<dbReference type="EMBL" id="CAVLEF010000005">
    <property type="protein sequence ID" value="CAK1544496.1"/>
    <property type="molecule type" value="Genomic_DNA"/>
</dbReference>
<reference evidence="2 3" key="1">
    <citation type="submission" date="2023-11" db="EMBL/GenBank/DDBJ databases">
        <authorList>
            <person name="Okamura Y."/>
        </authorList>
    </citation>
    <scope>NUCLEOTIDE SEQUENCE [LARGE SCALE GENOMIC DNA]</scope>
</reference>
<comment type="caution">
    <text evidence="2">The sequence shown here is derived from an EMBL/GenBank/DDBJ whole genome shotgun (WGS) entry which is preliminary data.</text>
</comment>
<organism evidence="2 3">
    <name type="scientific">Leptosia nina</name>
    <dbReference type="NCBI Taxonomy" id="320188"/>
    <lineage>
        <taxon>Eukaryota</taxon>
        <taxon>Metazoa</taxon>
        <taxon>Ecdysozoa</taxon>
        <taxon>Arthropoda</taxon>
        <taxon>Hexapoda</taxon>
        <taxon>Insecta</taxon>
        <taxon>Pterygota</taxon>
        <taxon>Neoptera</taxon>
        <taxon>Endopterygota</taxon>
        <taxon>Lepidoptera</taxon>
        <taxon>Glossata</taxon>
        <taxon>Ditrysia</taxon>
        <taxon>Papilionoidea</taxon>
        <taxon>Pieridae</taxon>
        <taxon>Pierinae</taxon>
        <taxon>Leptosia</taxon>
    </lineage>
</organism>
<evidence type="ECO:0000256" key="1">
    <source>
        <dbReference type="SAM" id="MobiDB-lite"/>
    </source>
</evidence>
<dbReference type="Proteomes" id="UP001497472">
    <property type="component" value="Unassembled WGS sequence"/>
</dbReference>
<gene>
    <name evidence="2" type="ORF">LNINA_LOCUS4234</name>
</gene>
<dbReference type="AlphaFoldDB" id="A0AAV1J546"/>
<protein>
    <submittedName>
        <fullName evidence="2">Uncharacterized protein</fullName>
    </submittedName>
</protein>
<feature type="compositionally biased region" description="Basic and acidic residues" evidence="1">
    <location>
        <begin position="470"/>
        <end position="506"/>
    </location>
</feature>
<evidence type="ECO:0000313" key="2">
    <source>
        <dbReference type="EMBL" id="CAK1544496.1"/>
    </source>
</evidence>
<feature type="region of interest" description="Disordered" evidence="1">
    <location>
        <begin position="464"/>
        <end position="511"/>
    </location>
</feature>
<evidence type="ECO:0000313" key="3">
    <source>
        <dbReference type="Proteomes" id="UP001497472"/>
    </source>
</evidence>
<name>A0AAV1J546_9NEOP</name>
<sequence length="643" mass="73397">MANSPTSIETQIDSFLEQFKRSASKAVEERMDWPDGPSPTGIVKSRSSCFTLDYLAVGLVFALLAPRFGVKKSSVGITMSFEKMEVVNPAEKEASEVLHSLLSVERRSVDSKEAIIVSIPSDQNGGGEYGESTQWHTPVMGQHSVFELGGAQNMQQHNYNGHQEQVLWQGHTIQVENGDGNMQGMPTQYSLEFETNVENQEMDVETKPKMEKKAVIKRKKKVAESESDDEVLGNALEDNPEQVKERLKRGCDCKDNCYRGLNPEAVYRHRLNIAELTKSEHDMYLMGITMASLANPAETSRHKVRRRLRACYVYQGRKVCLEAFLYLENVTHYQLKRIRQHVMTHGVAPRIHGNVGKKPYNTFTLDIYKHATNFLKEYLKQHASSPKDVQPSAESGKKGTKTVIIQGDSRKHLFEAYKEYGEILEPGVKLMGYSTFRAFMKDQFPHVKFATKKQEMSKDMVPFRSGKCMSYDKNKDPLRIQQEKEKAEAKKAAIEAKKKEEHEREQQAQQQAQQQQQQQQVQQQQQQVQQVQVQHQQMQNQPHVVIHQQQPQQQQQMQQQMLVPQVSQHQQVLTQQVGGVQQVSQQHCVQPLGVSEDNGQPVEMAQQVHTIPLAVVQQPQQAYAIVTPVSHFQTRVQGAWYRH</sequence>
<keyword evidence="3" id="KW-1185">Reference proteome</keyword>
<accession>A0AAV1J546</accession>
<proteinExistence type="predicted"/>